<evidence type="ECO:0000313" key="1">
    <source>
        <dbReference type="EMBL" id="JAD31379.1"/>
    </source>
</evidence>
<accession>A0A0A8YW55</accession>
<name>A0A0A8YW55_ARUDO</name>
<dbReference type="EMBL" id="GBRH01266516">
    <property type="protein sequence ID" value="JAD31379.1"/>
    <property type="molecule type" value="Transcribed_RNA"/>
</dbReference>
<sequence length="80" mass="9549">MFFRSIQIGLNNVHEFRLILATYSMSLLKQLSFSFSLYPFSYTPSVQKYKAYFDCPKVSFDRKFLLHYLPSCYKIATIRK</sequence>
<protein>
    <submittedName>
        <fullName evidence="1">Uncharacterized protein</fullName>
    </submittedName>
</protein>
<organism evidence="1">
    <name type="scientific">Arundo donax</name>
    <name type="common">Giant reed</name>
    <name type="synonym">Donax arundinaceus</name>
    <dbReference type="NCBI Taxonomy" id="35708"/>
    <lineage>
        <taxon>Eukaryota</taxon>
        <taxon>Viridiplantae</taxon>
        <taxon>Streptophyta</taxon>
        <taxon>Embryophyta</taxon>
        <taxon>Tracheophyta</taxon>
        <taxon>Spermatophyta</taxon>
        <taxon>Magnoliopsida</taxon>
        <taxon>Liliopsida</taxon>
        <taxon>Poales</taxon>
        <taxon>Poaceae</taxon>
        <taxon>PACMAD clade</taxon>
        <taxon>Arundinoideae</taxon>
        <taxon>Arundineae</taxon>
        <taxon>Arundo</taxon>
    </lineage>
</organism>
<dbReference type="AlphaFoldDB" id="A0A0A8YW55"/>
<proteinExistence type="predicted"/>
<reference evidence="1" key="1">
    <citation type="submission" date="2014-09" db="EMBL/GenBank/DDBJ databases">
        <authorList>
            <person name="Magalhaes I.L.F."/>
            <person name="Oliveira U."/>
            <person name="Santos F.R."/>
            <person name="Vidigal T.H.D.A."/>
            <person name="Brescovit A.D."/>
            <person name="Santos A.J."/>
        </authorList>
    </citation>
    <scope>NUCLEOTIDE SEQUENCE</scope>
    <source>
        <tissue evidence="1">Shoot tissue taken approximately 20 cm above the soil surface</tissue>
    </source>
</reference>
<reference evidence="1" key="2">
    <citation type="journal article" date="2015" name="Data Brief">
        <title>Shoot transcriptome of the giant reed, Arundo donax.</title>
        <authorList>
            <person name="Barrero R.A."/>
            <person name="Guerrero F.D."/>
            <person name="Moolhuijzen P."/>
            <person name="Goolsby J.A."/>
            <person name="Tidwell J."/>
            <person name="Bellgard S.E."/>
            <person name="Bellgard M.I."/>
        </authorList>
    </citation>
    <scope>NUCLEOTIDE SEQUENCE</scope>
    <source>
        <tissue evidence="1">Shoot tissue taken approximately 20 cm above the soil surface</tissue>
    </source>
</reference>